<protein>
    <submittedName>
        <fullName evidence="2">Glycosyltransferase family 1 protein</fullName>
    </submittedName>
</protein>
<organism evidence="2 3">
    <name type="scientific">Bradyrhizobium jicamae</name>
    <dbReference type="NCBI Taxonomy" id="280332"/>
    <lineage>
        <taxon>Bacteria</taxon>
        <taxon>Pseudomonadati</taxon>
        <taxon>Pseudomonadota</taxon>
        <taxon>Alphaproteobacteria</taxon>
        <taxon>Hyphomicrobiales</taxon>
        <taxon>Nitrobacteraceae</taxon>
        <taxon>Bradyrhizobium</taxon>
    </lineage>
</organism>
<dbReference type="RefSeq" id="WP_212493649.1">
    <property type="nucleotide sequence ID" value="NZ_JAFCJH010000025.1"/>
</dbReference>
<name>A0ABS5FN87_9BRAD</name>
<evidence type="ECO:0000259" key="1">
    <source>
        <dbReference type="Pfam" id="PF13524"/>
    </source>
</evidence>
<reference evidence="3" key="1">
    <citation type="journal article" date="2021" name="ISME J.">
        <title>Evolutionary origin and ecological implication of a unique nif island in free-living Bradyrhizobium lineages.</title>
        <authorList>
            <person name="Tao J."/>
        </authorList>
    </citation>
    <scope>NUCLEOTIDE SEQUENCE [LARGE SCALE GENOMIC DNA]</scope>
    <source>
        <strain evidence="3">SZCCT0434</strain>
    </source>
</reference>
<accession>A0ABS5FN87</accession>
<feature type="domain" description="Spore protein YkvP/CgeB glycosyl transferase-like" evidence="1">
    <location>
        <begin position="245"/>
        <end position="355"/>
    </location>
</feature>
<comment type="caution">
    <text evidence="2">The sequence shown here is derived from an EMBL/GenBank/DDBJ whole genome shotgun (WGS) entry which is preliminary data.</text>
</comment>
<gene>
    <name evidence="2" type="ORF">JQ615_22880</name>
</gene>
<keyword evidence="3" id="KW-1185">Reference proteome</keyword>
<dbReference type="Pfam" id="PF13524">
    <property type="entry name" value="Glyco_trans_1_2"/>
    <property type="match status" value="1"/>
</dbReference>
<dbReference type="Proteomes" id="UP001315278">
    <property type="component" value="Unassembled WGS sequence"/>
</dbReference>
<dbReference type="InterPro" id="IPR055259">
    <property type="entry name" value="YkvP/CgeB_Glyco_trans-like"/>
</dbReference>
<proteinExistence type="predicted"/>
<sequence length="365" mass="39854">MRLFQNSGLYPSYVPRLNQLAAKATSFEARRGVFLNDRFGAPHFLKPVLDGSSDAFFTNGDDDVQQRQWARAQGIAGTPTLEAILLAQIEHHRTEVFYNLDPVRYPSAFVARLPGCVKTTLSWRAAPSGNADLTAYGAVLGNFPSILESWRSKGCRAELFFPAADPVMDEYGQGERPIDVAFVGGYSRHHSTRGRTLEQVAALGAGHRIVFCLDASRLTRLAESAIGRVLPLGKHRRPDAIAAIARPPVFGRDLYALFGSAKIVLNGAIDMAGNDRGNMRCFEAMGCGALLVSDSGSYPEGMQDGLTMRTYDAPEQVATLISRCLQDWPQSAGIAARGRTSLQQTYSKAAQWEHFVDLVTRIGPC</sequence>
<evidence type="ECO:0000313" key="3">
    <source>
        <dbReference type="Proteomes" id="UP001315278"/>
    </source>
</evidence>
<dbReference type="EMBL" id="JAFCJH010000025">
    <property type="protein sequence ID" value="MBR0798238.1"/>
    <property type="molecule type" value="Genomic_DNA"/>
</dbReference>
<evidence type="ECO:0000313" key="2">
    <source>
        <dbReference type="EMBL" id="MBR0798238.1"/>
    </source>
</evidence>
<dbReference type="Gene3D" id="3.40.50.2000">
    <property type="entry name" value="Glycogen Phosphorylase B"/>
    <property type="match status" value="1"/>
</dbReference>